<dbReference type="EMBL" id="JAGVWC010000009">
    <property type="protein sequence ID" value="MBS3061408.1"/>
    <property type="molecule type" value="Genomic_DNA"/>
</dbReference>
<dbReference type="Proteomes" id="UP000675968">
    <property type="component" value="Unassembled WGS sequence"/>
</dbReference>
<reference evidence="1" key="2">
    <citation type="submission" date="2021-05" db="EMBL/GenBank/DDBJ databases">
        <title>Protein family content uncovers lineage relationships and bacterial pathway maintenance mechanisms in DPANN archaea.</title>
        <authorList>
            <person name="Castelle C.J."/>
            <person name="Meheust R."/>
            <person name="Jaffe A.L."/>
            <person name="Seitz K."/>
            <person name="Gong X."/>
            <person name="Baker B.J."/>
            <person name="Banfield J.F."/>
        </authorList>
    </citation>
    <scope>NUCLEOTIDE SEQUENCE</scope>
    <source>
        <strain evidence="1">RIFCSPLOWO2_01_FULL_AR10_48_17</strain>
    </source>
</reference>
<evidence type="ECO:0000313" key="2">
    <source>
        <dbReference type="Proteomes" id="UP000675968"/>
    </source>
</evidence>
<gene>
    <name evidence="1" type="ORF">J4215_02385</name>
</gene>
<reference evidence="1" key="1">
    <citation type="submission" date="2021-03" db="EMBL/GenBank/DDBJ databases">
        <authorList>
            <person name="Jaffe A."/>
        </authorList>
    </citation>
    <scope>NUCLEOTIDE SEQUENCE</scope>
    <source>
        <strain evidence="1">RIFCSPLOWO2_01_FULL_AR10_48_17</strain>
    </source>
</reference>
<accession>A0A8T4L260</accession>
<protein>
    <submittedName>
        <fullName evidence="1">Uncharacterized protein</fullName>
    </submittedName>
</protein>
<evidence type="ECO:0000313" key="1">
    <source>
        <dbReference type="EMBL" id="MBS3061408.1"/>
    </source>
</evidence>
<dbReference type="AlphaFoldDB" id="A0A8T4L260"/>
<proteinExistence type="predicted"/>
<sequence>MKPIKRTASSKRLVGIFAVTRHDRAIMQPGRWANENQYPLSLPGLAHATRHGERFIEVLKRNPSIWRQIRARGLFYTGIASPLQRAVETDQANFLGISAKLSDEGIHVQGHHHVQNPSLALVNTDKRFRQYPKTRKAQQNIIGKMEQYGAGKSVPSFESQARVREKMHQVTEVADIFRLHGKELTRGSPVYFLNFVSHGGEKGIPIQVDYAVEALTGRKVPVGKALQRGQSVIQLVYSDGTRRTIQVRK</sequence>
<organism evidence="1 2">
    <name type="scientific">Candidatus Iainarchaeum sp</name>
    <dbReference type="NCBI Taxonomy" id="3101447"/>
    <lineage>
        <taxon>Archaea</taxon>
        <taxon>Candidatus Iainarchaeota</taxon>
        <taxon>Candidatus Iainarchaeia</taxon>
        <taxon>Candidatus Iainarchaeales</taxon>
        <taxon>Candidatus Iainarchaeaceae</taxon>
        <taxon>Candidatus Iainarchaeum</taxon>
    </lineage>
</organism>
<comment type="caution">
    <text evidence="1">The sequence shown here is derived from an EMBL/GenBank/DDBJ whole genome shotgun (WGS) entry which is preliminary data.</text>
</comment>
<name>A0A8T4L260_9ARCH</name>